<protein>
    <recommendedName>
        <fullName evidence="4">DUF4870 domain-containing protein</fullName>
    </recommendedName>
</protein>
<feature type="transmembrane region" description="Helical" evidence="1">
    <location>
        <begin position="68"/>
        <end position="87"/>
    </location>
</feature>
<keyword evidence="1" id="KW-0472">Membrane</keyword>
<dbReference type="RefSeq" id="WP_271185013.1">
    <property type="nucleotide sequence ID" value="NZ_BSFE01000001.1"/>
</dbReference>
<evidence type="ECO:0000313" key="3">
    <source>
        <dbReference type="Proteomes" id="UP001143486"/>
    </source>
</evidence>
<dbReference type="EMBL" id="BSFE01000001">
    <property type="protein sequence ID" value="GLK50612.1"/>
    <property type="molecule type" value="Genomic_DNA"/>
</dbReference>
<keyword evidence="1" id="KW-0812">Transmembrane</keyword>
<keyword evidence="1" id="KW-1133">Transmembrane helix</keyword>
<proteinExistence type="predicted"/>
<feature type="transmembrane region" description="Helical" evidence="1">
    <location>
        <begin position="26"/>
        <end position="48"/>
    </location>
</feature>
<reference evidence="2" key="1">
    <citation type="journal article" date="2014" name="Int. J. Syst. Evol. Microbiol.">
        <title>Complete genome sequence of Corynebacterium casei LMG S-19264T (=DSM 44701T), isolated from a smear-ripened cheese.</title>
        <authorList>
            <consortium name="US DOE Joint Genome Institute (JGI-PGF)"/>
            <person name="Walter F."/>
            <person name="Albersmeier A."/>
            <person name="Kalinowski J."/>
            <person name="Ruckert C."/>
        </authorList>
    </citation>
    <scope>NUCLEOTIDE SEQUENCE</scope>
    <source>
        <strain evidence="2">VKM B-1513</strain>
    </source>
</reference>
<comment type="caution">
    <text evidence="2">The sequence shown here is derived from an EMBL/GenBank/DDBJ whole genome shotgun (WGS) entry which is preliminary data.</text>
</comment>
<dbReference type="AlphaFoldDB" id="A0A9W6IHV6"/>
<evidence type="ECO:0008006" key="4">
    <source>
        <dbReference type="Google" id="ProtNLM"/>
    </source>
</evidence>
<name>A0A9W6IHV6_9PROT</name>
<evidence type="ECO:0000313" key="2">
    <source>
        <dbReference type="EMBL" id="GLK50612.1"/>
    </source>
</evidence>
<gene>
    <name evidence="2" type="ORF">GCM10017621_01200</name>
</gene>
<evidence type="ECO:0000256" key="1">
    <source>
        <dbReference type="SAM" id="Phobius"/>
    </source>
</evidence>
<keyword evidence="3" id="KW-1185">Reference proteome</keyword>
<sequence length="127" mass="13960">MNQTIYEPTSTPAADRDDRLLAGLNYALLIVGNIIGVSSLVAVIIAYARRDGSPHWLQSHFTYQIKSFWAAIVGIVACTVMVLTVILAPFGLIGFALIWVWMLARSIVGLVRLVDGRGHPDPHGMWM</sequence>
<reference evidence="2" key="2">
    <citation type="submission" date="2023-01" db="EMBL/GenBank/DDBJ databases">
        <authorList>
            <person name="Sun Q."/>
            <person name="Evtushenko L."/>
        </authorList>
    </citation>
    <scope>NUCLEOTIDE SEQUENCE</scope>
    <source>
        <strain evidence="2">VKM B-1513</strain>
    </source>
</reference>
<feature type="transmembrane region" description="Helical" evidence="1">
    <location>
        <begin position="93"/>
        <end position="114"/>
    </location>
</feature>
<dbReference type="Proteomes" id="UP001143486">
    <property type="component" value="Unassembled WGS sequence"/>
</dbReference>
<accession>A0A9W6IHV6</accession>
<organism evidence="2 3">
    <name type="scientific">Maricaulis virginensis</name>
    <dbReference type="NCBI Taxonomy" id="144022"/>
    <lineage>
        <taxon>Bacteria</taxon>
        <taxon>Pseudomonadati</taxon>
        <taxon>Pseudomonadota</taxon>
        <taxon>Alphaproteobacteria</taxon>
        <taxon>Maricaulales</taxon>
        <taxon>Maricaulaceae</taxon>
        <taxon>Maricaulis</taxon>
    </lineage>
</organism>